<evidence type="ECO:0000256" key="4">
    <source>
        <dbReference type="ARBA" id="ARBA00023157"/>
    </source>
</evidence>
<dbReference type="Pfam" id="PF07703">
    <property type="entry name" value="A2M_BRD"/>
    <property type="match status" value="1"/>
</dbReference>
<name>A0A3R7P3R3_PENVA</name>
<dbReference type="SUPFAM" id="SSF48239">
    <property type="entry name" value="Terpenoid cyclases/Protein prenyltransferases"/>
    <property type="match status" value="1"/>
</dbReference>
<dbReference type="PANTHER" id="PTHR11412:SF171">
    <property type="entry name" value="PREGNANCY ZONE PROTEIN-LIKE PROTEIN"/>
    <property type="match status" value="1"/>
</dbReference>
<feature type="domain" description="Alpha-2-macroglobulin bait region" evidence="6">
    <location>
        <begin position="200"/>
        <end position="365"/>
    </location>
</feature>
<dbReference type="STRING" id="6689.A0A3R7P3R3"/>
<dbReference type="GO" id="GO:0005615">
    <property type="term" value="C:extracellular space"/>
    <property type="evidence" value="ECO:0007669"/>
    <property type="project" value="InterPro"/>
</dbReference>
<dbReference type="InterPro" id="IPR011625">
    <property type="entry name" value="A2M_N_BRD"/>
</dbReference>
<gene>
    <name evidence="8" type="ORF">C7M84_006876</name>
</gene>
<sequence>MTLLSFLSRLFIPRLALALPPFPLPLERPFRELLLRPQTFSGCTDVEVDTSLIDTGSHYVHGLALTADITEEGTGHMASGAATLKLASQRLSFAWISRGKDAKPGLPLEMQIQARFPDQSGAPDVEVTACVETACKDFVTDEHGVFTVIVPPHLVKPRGKLKVTLTNEDDQQGHLGNLHPSVGYFYFDVYYSESNSSLSLVIPTDAVDCTPGGDISLSLPVLFVANNINQALMRLQVISRSQVILVDSFVQDLVASDLPLDEDALLEPMADLEDGFVRGSFSVQLELPYYASPSVNVLVWYSTAAGEVIAGSGTVEVGACLPTVASLAWAPAGPAAPKDNVQITITASPNSICSLGVVDRSVEILSRGKTGSLSTAAVFQLLTATEPYKWLGSQIDNYGYCSGDTSPPFNEDVVEIGEIAKRSYYWMPYTTSYIDALSAFNDATLLVVSDLTIETRPCEVPDFGGFDMYGGGAVYAAGPLPGGIPDADGAIEEDDSGAGDEIKEAEEQQEPRAYFPETWLWDIYEIGDAGSTSFSARVPDTVTEWVGEAVCVNPELGLGLSPPTTLTVFTPFFLDLTTPPSVRRQERVPLRVSVFNYLDQTLPVSVSLSPNATFTAEEYAHSVCVPAHSMRVAEFVVVPQEAGDVGLTFSASVTSADEGCDAGDDLPTKSDVMIKPLKVVFEGVQREIVHGVFLCGDGENETWSLATPSGIVEGSERVFVSASADLLGPSIENLGNLVRMPYGCGEQNMINFVPNIYVVKYLDSIGQGDSDIVDQATSFMITGYQRELTYRRSDGSYSAFGDSDSEGSTWLTAFVLRSFAEASQYIT</sequence>
<dbReference type="InterPro" id="IPR011626">
    <property type="entry name" value="Alpha-macroglobulin_TED"/>
</dbReference>
<evidence type="ECO:0000256" key="2">
    <source>
        <dbReference type="ARBA" id="ARBA00022690"/>
    </source>
</evidence>
<dbReference type="PANTHER" id="PTHR11412">
    <property type="entry name" value="MACROGLOBULIN / COMPLEMENT"/>
    <property type="match status" value="1"/>
</dbReference>
<dbReference type="InterPro" id="IPR014756">
    <property type="entry name" value="Ig_E-set"/>
</dbReference>
<evidence type="ECO:0000256" key="1">
    <source>
        <dbReference type="ARBA" id="ARBA00010952"/>
    </source>
</evidence>
<evidence type="ECO:0000256" key="5">
    <source>
        <dbReference type="SAM" id="SignalP"/>
    </source>
</evidence>
<keyword evidence="4" id="KW-1015">Disulfide bond</keyword>
<dbReference type="Gene3D" id="2.60.40.10">
    <property type="entry name" value="Immunoglobulins"/>
    <property type="match status" value="2"/>
</dbReference>
<organism evidence="8 9">
    <name type="scientific">Penaeus vannamei</name>
    <name type="common">Whiteleg shrimp</name>
    <name type="synonym">Litopenaeus vannamei</name>
    <dbReference type="NCBI Taxonomy" id="6689"/>
    <lineage>
        <taxon>Eukaryota</taxon>
        <taxon>Metazoa</taxon>
        <taxon>Ecdysozoa</taxon>
        <taxon>Arthropoda</taxon>
        <taxon>Crustacea</taxon>
        <taxon>Multicrustacea</taxon>
        <taxon>Malacostraca</taxon>
        <taxon>Eumalacostraca</taxon>
        <taxon>Eucarida</taxon>
        <taxon>Decapoda</taxon>
        <taxon>Dendrobranchiata</taxon>
        <taxon>Penaeoidea</taxon>
        <taxon>Penaeidae</taxon>
        <taxon>Penaeus</taxon>
    </lineage>
</organism>
<comment type="caution">
    <text evidence="8">The sequence shown here is derived from an EMBL/GenBank/DDBJ whole genome shotgun (WGS) entry which is preliminary data.</text>
</comment>
<feature type="chain" id="PRO_5018788434" evidence="5">
    <location>
        <begin position="19"/>
        <end position="827"/>
    </location>
</feature>
<evidence type="ECO:0000256" key="3">
    <source>
        <dbReference type="ARBA" id="ARBA00022900"/>
    </source>
</evidence>
<dbReference type="Pfam" id="PF00207">
    <property type="entry name" value="A2M"/>
    <property type="match status" value="1"/>
</dbReference>
<comment type="similarity">
    <text evidence="1">Belongs to the protease inhibitor I39 (alpha-2-macroglobulin) family.</text>
</comment>
<protein>
    <submittedName>
        <fullName evidence="8">Alpha2 macroglobulin isoform 2</fullName>
    </submittedName>
</protein>
<reference evidence="8 9" key="2">
    <citation type="submission" date="2019-01" db="EMBL/GenBank/DDBJ databases">
        <title>The decoding of complex shrimp genome reveals the adaptation for benthos swimmer, frequently molting mechanism and breeding impact on genome.</title>
        <authorList>
            <person name="Sun Y."/>
            <person name="Gao Y."/>
            <person name="Yu Y."/>
        </authorList>
    </citation>
    <scope>NUCLEOTIDE SEQUENCE [LARGE SCALE GENOMIC DNA]</scope>
    <source>
        <tissue evidence="8">Muscle</tissue>
    </source>
</reference>
<feature type="non-terminal residue" evidence="8">
    <location>
        <position position="827"/>
    </location>
</feature>
<accession>A0A3R7P3R3</accession>
<dbReference type="AlphaFoldDB" id="A0A3R7P3R3"/>
<dbReference type="SMART" id="SM01360">
    <property type="entry name" value="A2M"/>
    <property type="match status" value="1"/>
</dbReference>
<proteinExistence type="inferred from homology"/>
<evidence type="ECO:0000313" key="9">
    <source>
        <dbReference type="Proteomes" id="UP000283509"/>
    </source>
</evidence>
<dbReference type="InterPro" id="IPR019742">
    <property type="entry name" value="MacrogloblnA2_CS"/>
</dbReference>
<dbReference type="GO" id="GO:0004867">
    <property type="term" value="F:serine-type endopeptidase inhibitor activity"/>
    <property type="evidence" value="ECO:0007669"/>
    <property type="project" value="UniProtKB-KW"/>
</dbReference>
<keyword evidence="2" id="KW-0646">Protease inhibitor</keyword>
<dbReference type="InterPro" id="IPR008930">
    <property type="entry name" value="Terpenoid_cyclase/PrenylTrfase"/>
</dbReference>
<dbReference type="InterPro" id="IPR001599">
    <property type="entry name" value="Macroglobln_a2"/>
</dbReference>
<dbReference type="Proteomes" id="UP000283509">
    <property type="component" value="Unassembled WGS sequence"/>
</dbReference>
<dbReference type="InterPro" id="IPR047565">
    <property type="entry name" value="Alpha-macroglob_thiol-ester_cl"/>
</dbReference>
<keyword evidence="9" id="KW-1185">Reference proteome</keyword>
<keyword evidence="3" id="KW-0722">Serine protease inhibitor</keyword>
<evidence type="ECO:0000259" key="6">
    <source>
        <dbReference type="SMART" id="SM01359"/>
    </source>
</evidence>
<dbReference type="Gene3D" id="2.20.130.20">
    <property type="match status" value="1"/>
</dbReference>
<dbReference type="Gene3D" id="1.50.10.20">
    <property type="match status" value="1"/>
</dbReference>
<dbReference type="InterPro" id="IPR013783">
    <property type="entry name" value="Ig-like_fold"/>
</dbReference>
<dbReference type="InterPro" id="IPR050473">
    <property type="entry name" value="A2M/Complement_sys"/>
</dbReference>
<dbReference type="PROSITE" id="PS00477">
    <property type="entry name" value="ALPHA_2_MACROGLOBULIN"/>
    <property type="match status" value="1"/>
</dbReference>
<dbReference type="SUPFAM" id="SSF81296">
    <property type="entry name" value="E set domains"/>
    <property type="match status" value="1"/>
</dbReference>
<keyword evidence="5" id="KW-0732">Signal</keyword>
<dbReference type="SMART" id="SM01419">
    <property type="entry name" value="Thiol-ester_cl"/>
    <property type="match status" value="1"/>
</dbReference>
<reference evidence="8 9" key="1">
    <citation type="submission" date="2018-04" db="EMBL/GenBank/DDBJ databases">
        <authorList>
            <person name="Zhang X."/>
            <person name="Yuan J."/>
            <person name="Li F."/>
            <person name="Xiang J."/>
        </authorList>
    </citation>
    <scope>NUCLEOTIDE SEQUENCE [LARGE SCALE GENOMIC DNA]</scope>
    <source>
        <tissue evidence="8">Muscle</tissue>
    </source>
</reference>
<feature type="domain" description="Alpha-2-macroglobulin" evidence="7">
    <location>
        <begin position="518"/>
        <end position="608"/>
    </location>
</feature>
<evidence type="ECO:0000259" key="7">
    <source>
        <dbReference type="SMART" id="SM01360"/>
    </source>
</evidence>
<evidence type="ECO:0000313" key="8">
    <source>
        <dbReference type="EMBL" id="ROT74620.1"/>
    </source>
</evidence>
<feature type="signal peptide" evidence="5">
    <location>
        <begin position="1"/>
        <end position="18"/>
    </location>
</feature>
<dbReference type="OrthoDB" id="6348147at2759"/>
<dbReference type="Pfam" id="PF07678">
    <property type="entry name" value="TED_complement"/>
    <property type="match status" value="1"/>
</dbReference>
<dbReference type="EMBL" id="QCYY01001874">
    <property type="protein sequence ID" value="ROT74620.1"/>
    <property type="molecule type" value="Genomic_DNA"/>
</dbReference>
<dbReference type="SMART" id="SM01359">
    <property type="entry name" value="A2M_N_2"/>
    <property type="match status" value="1"/>
</dbReference>